<evidence type="ECO:0008006" key="4">
    <source>
        <dbReference type="Google" id="ProtNLM"/>
    </source>
</evidence>
<feature type="chain" id="PRO_5007575333" description="Outer membrane protein beta-barrel domain-containing protein" evidence="1">
    <location>
        <begin position="25"/>
        <end position="163"/>
    </location>
</feature>
<name>A0A150XXE0_9BACT</name>
<dbReference type="STRING" id="296218.AWN68_01045"/>
<keyword evidence="1" id="KW-0732">Signal</keyword>
<comment type="caution">
    <text evidence="2">The sequence shown here is derived from an EMBL/GenBank/DDBJ whole genome shotgun (WGS) entry which is preliminary data.</text>
</comment>
<feature type="signal peptide" evidence="1">
    <location>
        <begin position="1"/>
        <end position="24"/>
    </location>
</feature>
<proteinExistence type="predicted"/>
<dbReference type="Proteomes" id="UP000075615">
    <property type="component" value="Unassembled WGS sequence"/>
</dbReference>
<dbReference type="RefSeq" id="WP_068410207.1">
    <property type="nucleotide sequence ID" value="NZ_LRDB01000001.1"/>
</dbReference>
<dbReference type="OrthoDB" id="978645at2"/>
<dbReference type="AlphaFoldDB" id="A0A150XXE0"/>
<dbReference type="EMBL" id="LRDB01000001">
    <property type="protein sequence ID" value="KYG83421.1"/>
    <property type="molecule type" value="Genomic_DNA"/>
</dbReference>
<keyword evidence="3" id="KW-1185">Reference proteome</keyword>
<accession>A0A150XXE0</accession>
<evidence type="ECO:0000256" key="1">
    <source>
        <dbReference type="SAM" id="SignalP"/>
    </source>
</evidence>
<evidence type="ECO:0000313" key="2">
    <source>
        <dbReference type="EMBL" id="KYG83421.1"/>
    </source>
</evidence>
<protein>
    <recommendedName>
        <fullName evidence="4">Outer membrane protein beta-barrel domain-containing protein</fullName>
    </recommendedName>
</protein>
<reference evidence="2 3" key="1">
    <citation type="submission" date="2016-01" db="EMBL/GenBank/DDBJ databases">
        <title>Genome sequencing of Roseivirga echinicomitans KMM 6058.</title>
        <authorList>
            <person name="Selvaratnam C."/>
            <person name="Thevarajoo S."/>
            <person name="Goh K.M."/>
            <person name="Ee R."/>
            <person name="Chan K.-G."/>
            <person name="Chong C.S."/>
        </authorList>
    </citation>
    <scope>NUCLEOTIDE SEQUENCE [LARGE SCALE GENOMIC DNA]</scope>
    <source>
        <strain evidence="2 3">KMM 6058</strain>
    </source>
</reference>
<evidence type="ECO:0000313" key="3">
    <source>
        <dbReference type="Proteomes" id="UP000075615"/>
    </source>
</evidence>
<gene>
    <name evidence="2" type="ORF">AWN68_01045</name>
</gene>
<organism evidence="2 3">
    <name type="scientific">Roseivirga echinicomitans</name>
    <dbReference type="NCBI Taxonomy" id="296218"/>
    <lineage>
        <taxon>Bacteria</taxon>
        <taxon>Pseudomonadati</taxon>
        <taxon>Bacteroidota</taxon>
        <taxon>Cytophagia</taxon>
        <taxon>Cytophagales</taxon>
        <taxon>Roseivirgaceae</taxon>
        <taxon>Roseivirga</taxon>
    </lineage>
</organism>
<sequence>MMKKIIVSTFIFALLFTVSNEAKAQNYNTALGLRFGGTSGVTFDKGHFEGILGFWGNGFSVTALHVNYATAFETPELNWFYGYGGHVAFFNNGNPGNNYGRGDRRYDDSTVGFGVDGIIGLEFKPNEIPFAFSFGLKPFLEIDTNGNFYGAPDPAIGIKYIIN</sequence>